<dbReference type="Proteomes" id="UP000327013">
    <property type="component" value="Chromosome 4"/>
</dbReference>
<dbReference type="GO" id="GO:0042545">
    <property type="term" value="P:cell wall modification"/>
    <property type="evidence" value="ECO:0007669"/>
    <property type="project" value="InterPro"/>
</dbReference>
<evidence type="ECO:0000256" key="2">
    <source>
        <dbReference type="ARBA" id="ARBA00005184"/>
    </source>
</evidence>
<evidence type="ECO:0000256" key="5">
    <source>
        <dbReference type="ARBA" id="ARBA00023085"/>
    </source>
</evidence>
<gene>
    <name evidence="7" type="ORF">FH972_009540</name>
</gene>
<evidence type="ECO:0000313" key="8">
    <source>
        <dbReference type="Proteomes" id="UP000327013"/>
    </source>
</evidence>
<dbReference type="EMBL" id="CM017324">
    <property type="protein sequence ID" value="KAE8036908.1"/>
    <property type="molecule type" value="Genomic_DNA"/>
</dbReference>
<dbReference type="InterPro" id="IPR000070">
    <property type="entry name" value="Pectinesterase_cat"/>
</dbReference>
<dbReference type="GO" id="GO:0030599">
    <property type="term" value="F:pectinesterase activity"/>
    <property type="evidence" value="ECO:0007669"/>
    <property type="project" value="InterPro"/>
</dbReference>
<dbReference type="InterPro" id="IPR012334">
    <property type="entry name" value="Pectin_lyas_fold"/>
</dbReference>
<dbReference type="Pfam" id="PF01095">
    <property type="entry name" value="Pectinesterase"/>
    <property type="match status" value="2"/>
</dbReference>
<keyword evidence="4" id="KW-0378">Hydrolase</keyword>
<organism evidence="7 8">
    <name type="scientific">Carpinus fangiana</name>
    <dbReference type="NCBI Taxonomy" id="176857"/>
    <lineage>
        <taxon>Eukaryota</taxon>
        <taxon>Viridiplantae</taxon>
        <taxon>Streptophyta</taxon>
        <taxon>Embryophyta</taxon>
        <taxon>Tracheophyta</taxon>
        <taxon>Spermatophyta</taxon>
        <taxon>Magnoliopsida</taxon>
        <taxon>eudicotyledons</taxon>
        <taxon>Gunneridae</taxon>
        <taxon>Pentapetalae</taxon>
        <taxon>rosids</taxon>
        <taxon>fabids</taxon>
        <taxon>Fagales</taxon>
        <taxon>Betulaceae</taxon>
        <taxon>Carpinus</taxon>
    </lineage>
</organism>
<dbReference type="OrthoDB" id="1936831at2759"/>
<dbReference type="PANTHER" id="PTHR31707">
    <property type="entry name" value="PECTINESTERASE"/>
    <property type="match status" value="1"/>
</dbReference>
<evidence type="ECO:0000256" key="1">
    <source>
        <dbReference type="ARBA" id="ARBA00004191"/>
    </source>
</evidence>
<comment type="subcellular location">
    <subcellularLocation>
        <location evidence="1">Secreted</location>
        <location evidence="1">Cell wall</location>
    </subcellularLocation>
</comment>
<keyword evidence="5" id="KW-0063">Aspartyl esterase</keyword>
<dbReference type="Gene3D" id="2.160.20.10">
    <property type="entry name" value="Single-stranded right-handed beta-helix, Pectin lyase-like"/>
    <property type="match status" value="1"/>
</dbReference>
<keyword evidence="3" id="KW-0134">Cell wall</keyword>
<keyword evidence="8" id="KW-1185">Reference proteome</keyword>
<protein>
    <recommendedName>
        <fullName evidence="6">Pectinesterase catalytic domain-containing protein</fullName>
    </recommendedName>
</protein>
<feature type="domain" description="Pectinesterase catalytic" evidence="6">
    <location>
        <begin position="32"/>
        <end position="72"/>
    </location>
</feature>
<comment type="pathway">
    <text evidence="2">Glycan metabolism; pectin degradation; 2-dehydro-3-deoxy-D-gluconate from pectin: step 1/5.</text>
</comment>
<evidence type="ECO:0000256" key="3">
    <source>
        <dbReference type="ARBA" id="ARBA00022512"/>
    </source>
</evidence>
<dbReference type="InterPro" id="IPR011050">
    <property type="entry name" value="Pectin_lyase_fold/virulence"/>
</dbReference>
<reference evidence="7 8" key="1">
    <citation type="submission" date="2019-06" db="EMBL/GenBank/DDBJ databases">
        <title>A chromosomal-level reference genome of Carpinus fangiana (Coryloideae, Betulaceae).</title>
        <authorList>
            <person name="Yang X."/>
            <person name="Wang Z."/>
            <person name="Zhang L."/>
            <person name="Hao G."/>
            <person name="Liu J."/>
            <person name="Yang Y."/>
        </authorList>
    </citation>
    <scope>NUCLEOTIDE SEQUENCE [LARGE SCALE GENOMIC DNA]</scope>
    <source>
        <strain evidence="7">Cfa_2016G</strain>
        <tissue evidence="7">Leaf</tissue>
    </source>
</reference>
<dbReference type="SUPFAM" id="SSF51126">
    <property type="entry name" value="Pectin lyase-like"/>
    <property type="match status" value="1"/>
</dbReference>
<sequence>MALEDCIELIGSKPQTLAIEQEGQPNDAPCVVGVAKDGSWQYASINAALSAYPDGHKGRYLIYVKSGVYEENDPDIHIVKSTVSQTSSTATQLALVIQRSRIILTHPSPPIFANIIASQGRSGKRESTGFVIHGCSIEPDESYNRPEDSAYLGIAAGEIFIKEQS</sequence>
<feature type="domain" description="Pectinesterase catalytic" evidence="6">
    <location>
        <begin position="94"/>
        <end position="153"/>
    </location>
</feature>
<proteinExistence type="predicted"/>
<accession>A0A660KNB4</accession>
<dbReference type="UniPathway" id="UPA00545">
    <property type="reaction ID" value="UER00823"/>
</dbReference>
<evidence type="ECO:0000256" key="4">
    <source>
        <dbReference type="ARBA" id="ARBA00022801"/>
    </source>
</evidence>
<dbReference type="AlphaFoldDB" id="A0A660KNB4"/>
<evidence type="ECO:0000259" key="6">
    <source>
        <dbReference type="Pfam" id="PF01095"/>
    </source>
</evidence>
<dbReference type="GO" id="GO:0045490">
    <property type="term" value="P:pectin catabolic process"/>
    <property type="evidence" value="ECO:0007669"/>
    <property type="project" value="UniProtKB-UniPathway"/>
</dbReference>
<keyword evidence="3" id="KW-0964">Secreted</keyword>
<name>A0A660KNB4_9ROSI</name>
<evidence type="ECO:0000313" key="7">
    <source>
        <dbReference type="EMBL" id="KAE8036908.1"/>
    </source>
</evidence>